<reference evidence="3 4" key="1">
    <citation type="submission" date="2018-08" db="EMBL/GenBank/DDBJ databases">
        <title>A genome reference for cultivated species of the human gut microbiota.</title>
        <authorList>
            <person name="Zou Y."/>
            <person name="Xue W."/>
            <person name="Luo G."/>
        </authorList>
    </citation>
    <scope>NUCLEOTIDE SEQUENCE [LARGE SCALE GENOMIC DNA]</scope>
    <source>
        <strain evidence="3 4">AM35-14</strain>
    </source>
</reference>
<comment type="caution">
    <text evidence="3">The sequence shown here is derived from an EMBL/GenBank/DDBJ whole genome shotgun (WGS) entry which is preliminary data.</text>
</comment>
<dbReference type="RefSeq" id="WP_119205024.1">
    <property type="nucleotide sequence ID" value="NZ_CAUFHZ010000004.1"/>
</dbReference>
<feature type="chain" id="PRO_5038873461" evidence="2">
    <location>
        <begin position="34"/>
        <end position="391"/>
    </location>
</feature>
<dbReference type="SUPFAM" id="SSF56954">
    <property type="entry name" value="Outer membrane efflux proteins (OEP)"/>
    <property type="match status" value="1"/>
</dbReference>
<feature type="signal peptide" evidence="2">
    <location>
        <begin position="1"/>
        <end position="33"/>
    </location>
</feature>
<dbReference type="AlphaFoldDB" id="A0A414AW02"/>
<keyword evidence="2" id="KW-0732">Signal</keyword>
<keyword evidence="1" id="KW-0175">Coiled coil</keyword>
<organism evidence="3 4">
    <name type="scientific">Enterocloster bolteae</name>
    <dbReference type="NCBI Taxonomy" id="208479"/>
    <lineage>
        <taxon>Bacteria</taxon>
        <taxon>Bacillati</taxon>
        <taxon>Bacillota</taxon>
        <taxon>Clostridia</taxon>
        <taxon>Lachnospirales</taxon>
        <taxon>Lachnospiraceae</taxon>
        <taxon>Enterocloster</taxon>
    </lineage>
</organism>
<dbReference type="Proteomes" id="UP000283975">
    <property type="component" value="Unassembled WGS sequence"/>
</dbReference>
<dbReference type="Gene3D" id="1.20.1600.10">
    <property type="entry name" value="Outer membrane efflux proteins (OEP)"/>
    <property type="match status" value="1"/>
</dbReference>
<evidence type="ECO:0000256" key="1">
    <source>
        <dbReference type="SAM" id="Coils"/>
    </source>
</evidence>
<dbReference type="EMBL" id="QSHZ01000011">
    <property type="protein sequence ID" value="RHC55936.1"/>
    <property type="molecule type" value="Genomic_DNA"/>
</dbReference>
<evidence type="ECO:0000313" key="4">
    <source>
        <dbReference type="Proteomes" id="UP000283975"/>
    </source>
</evidence>
<protein>
    <submittedName>
        <fullName evidence="3">TolC family protein</fullName>
    </submittedName>
</protein>
<feature type="coiled-coil region" evidence="1">
    <location>
        <begin position="163"/>
        <end position="228"/>
    </location>
</feature>
<proteinExistence type="predicted"/>
<name>A0A414AW02_9FIRM</name>
<gene>
    <name evidence="3" type="ORF">DW839_12265</name>
</gene>
<evidence type="ECO:0000256" key="2">
    <source>
        <dbReference type="SAM" id="SignalP"/>
    </source>
</evidence>
<evidence type="ECO:0000313" key="3">
    <source>
        <dbReference type="EMBL" id="RHC55936.1"/>
    </source>
</evidence>
<sequence length="391" mass="44085">MKPQMTFMANGRCILVLALTAVMGGLSPMAALGASPEFARTEQEWARLQDNVIEYDEIPDLIHEYNATVQNNQYDYQKFREDYGDTNSDVADAYNDLAQDFYDDMSGETDAGSMMSDLQLDIQARNMLKQADNTLEDSKIYLLTYEMAEDNLAATAQSNMISYHKKQLELEQKQTDLELAREKYSLEQVKQAAGTVTAVDVLTAKESLQSSENNIKELESGIENLKEELYISLGWKHNDSPDIKELPQMDVSRIDGMDPDRDLETALENNYTLKINKRKLENARSKTTRESLETKIRNNEKQIGASLSSAYKNVLSARLSYEQAVAEAQLEETNTNIAAGKLQAGMMTSLEYKEQEYKMESSRLNAEMAAVSLFQAMETYDWSVKGLASAE</sequence>
<accession>A0A414AW02</accession>